<dbReference type="Pfam" id="PF06698">
    <property type="entry name" value="DUF1192"/>
    <property type="match status" value="1"/>
</dbReference>
<name>A0ABV6D0T2_9SPHN</name>
<reference evidence="1 2" key="1">
    <citation type="submission" date="2024-09" db="EMBL/GenBank/DDBJ databases">
        <authorList>
            <person name="Sun Q."/>
            <person name="Mori K."/>
        </authorList>
    </citation>
    <scope>NUCLEOTIDE SEQUENCE [LARGE SCALE GENOMIC DNA]</scope>
    <source>
        <strain evidence="1 2">CCM 7706</strain>
    </source>
</reference>
<proteinExistence type="predicted"/>
<dbReference type="RefSeq" id="WP_379488877.1">
    <property type="nucleotide sequence ID" value="NZ_JBHLWK010000025.1"/>
</dbReference>
<protein>
    <submittedName>
        <fullName evidence="1">DUF1192 domain-containing protein</fullName>
    </submittedName>
</protein>
<keyword evidence="2" id="KW-1185">Reference proteome</keyword>
<comment type="caution">
    <text evidence="1">The sequence shown here is derived from an EMBL/GenBank/DDBJ whole genome shotgun (WGS) entry which is preliminary data.</text>
</comment>
<evidence type="ECO:0000313" key="1">
    <source>
        <dbReference type="EMBL" id="MFC0206257.1"/>
    </source>
</evidence>
<dbReference type="InterPro" id="IPR009579">
    <property type="entry name" value="DUF1192"/>
</dbReference>
<dbReference type="Proteomes" id="UP001589798">
    <property type="component" value="Unassembled WGS sequence"/>
</dbReference>
<evidence type="ECO:0000313" key="2">
    <source>
        <dbReference type="Proteomes" id="UP001589798"/>
    </source>
</evidence>
<organism evidence="1 2">
    <name type="scientific">Novosphingobium soli</name>
    <dbReference type="NCBI Taxonomy" id="574956"/>
    <lineage>
        <taxon>Bacteria</taxon>
        <taxon>Pseudomonadati</taxon>
        <taxon>Pseudomonadota</taxon>
        <taxon>Alphaproteobacteria</taxon>
        <taxon>Sphingomonadales</taxon>
        <taxon>Sphingomonadaceae</taxon>
        <taxon>Novosphingobium</taxon>
    </lineage>
</organism>
<dbReference type="EMBL" id="JBHLWK010000025">
    <property type="protein sequence ID" value="MFC0206257.1"/>
    <property type="molecule type" value="Genomic_DNA"/>
</dbReference>
<sequence length="72" mass="8146">MDDDERPRRRSSEGDFGAASLLASESLERYSLDELDARIALLRAEIDRVAAHRDRSFAHRSAAEALFRPRSS</sequence>
<accession>A0ABV6D0T2</accession>
<gene>
    <name evidence="1" type="ORF">ACFFJC_18480</name>
</gene>